<evidence type="ECO:0000256" key="1">
    <source>
        <dbReference type="SAM" id="Coils"/>
    </source>
</evidence>
<keyword evidence="1" id="KW-0175">Coiled coil</keyword>
<feature type="coiled-coil region" evidence="1">
    <location>
        <begin position="415"/>
        <end position="442"/>
    </location>
</feature>
<protein>
    <recommendedName>
        <fullName evidence="4">Baseplate protein J-like domain-containing protein</fullName>
    </recommendedName>
</protein>
<organism evidence="2 3">
    <name type="scientific">Niabella digestorum</name>
    <dbReference type="NCBI Taxonomy" id="3117701"/>
    <lineage>
        <taxon>Bacteria</taxon>
        <taxon>Pseudomonadati</taxon>
        <taxon>Bacteroidota</taxon>
        <taxon>Chitinophagia</taxon>
        <taxon>Chitinophagales</taxon>
        <taxon>Chitinophagaceae</taxon>
        <taxon>Niabella</taxon>
    </lineage>
</organism>
<sequence>MKTESREQIKDRLVRLAAEQWNLDENEIEANFDPLLILIFDAVAGEIEQIGYRIRDIQNNLLNELSSLMLPQSLLNAKPASCVLTARPNGDTAILKSETNFSTTVRVSRADEVAKDADITFTPIGETKLINVQLSHIRIGGKLYRCDNSGKKTLIHDEGNNLMSHEIHFALQTNGSVNSLAGLQFFFDLKGHSEAHNFYFTLRETQLLINGNPTPIDMGYYKNTQYEATLKDVFNKDSDYSLKLQRETAAIYRNQFITIDESADPISTNTTPHPLLENLPEKLQQEIHTPNVVYGTFQLGRPFAPEVTERLQIVANAFPAINRKLEKIYHKTEKWLNIIPLLIHGSYLDIHSIEGSNGMKYRLQSAHYDNKVEEGEAIIRAARISKSSSADIRNALKSLTEAIRDESAYFSRISNDFISSRLNEISRILRRLEDQIQLSKDEKPSFRYVLLRSKNPGETVQVSYWNTSPREAGFVKAHLQFRPFQHSLTEVSSCYSVTTAIGGRETLSDYAQKQMLVRQLTSKGKIISVEDIRLLCFELFGPQLKKVAVQKSMHVLPGKNSGFSRFIDIQLYLSKHNFSDNEVAYLEKQLRYQLETEGCFAYPFTITIKEAKE</sequence>
<evidence type="ECO:0008006" key="4">
    <source>
        <dbReference type="Google" id="ProtNLM"/>
    </source>
</evidence>
<accession>A0ABU7RER0</accession>
<reference evidence="2 3" key="1">
    <citation type="submission" date="2024-01" db="EMBL/GenBank/DDBJ databases">
        <title>Niabella digestum sp. nov., isolated from waste digestion system.</title>
        <authorList>
            <person name="Zhang L."/>
        </authorList>
    </citation>
    <scope>NUCLEOTIDE SEQUENCE [LARGE SCALE GENOMIC DNA]</scope>
    <source>
        <strain evidence="2 3">A18</strain>
    </source>
</reference>
<evidence type="ECO:0000313" key="3">
    <source>
        <dbReference type="Proteomes" id="UP001357452"/>
    </source>
</evidence>
<keyword evidence="3" id="KW-1185">Reference proteome</keyword>
<dbReference type="EMBL" id="JAZGLY010000002">
    <property type="protein sequence ID" value="MEE6186503.1"/>
    <property type="molecule type" value="Genomic_DNA"/>
</dbReference>
<proteinExistence type="predicted"/>
<dbReference type="RefSeq" id="WP_330973912.1">
    <property type="nucleotide sequence ID" value="NZ_JAZGLY010000002.1"/>
</dbReference>
<evidence type="ECO:0000313" key="2">
    <source>
        <dbReference type="EMBL" id="MEE6186503.1"/>
    </source>
</evidence>
<dbReference type="Proteomes" id="UP001357452">
    <property type="component" value="Unassembled WGS sequence"/>
</dbReference>
<gene>
    <name evidence="2" type="ORF">V2H41_04375</name>
</gene>
<comment type="caution">
    <text evidence="2">The sequence shown here is derived from an EMBL/GenBank/DDBJ whole genome shotgun (WGS) entry which is preliminary data.</text>
</comment>
<name>A0ABU7RER0_9BACT</name>